<dbReference type="PROSITE" id="PS51257">
    <property type="entry name" value="PROKAR_LIPOPROTEIN"/>
    <property type="match status" value="1"/>
</dbReference>
<organism evidence="2">
    <name type="scientific">Rhizophora mucronata</name>
    <name type="common">Asiatic mangrove</name>
    <dbReference type="NCBI Taxonomy" id="61149"/>
    <lineage>
        <taxon>Eukaryota</taxon>
        <taxon>Viridiplantae</taxon>
        <taxon>Streptophyta</taxon>
        <taxon>Embryophyta</taxon>
        <taxon>Tracheophyta</taxon>
        <taxon>Spermatophyta</taxon>
        <taxon>Magnoliopsida</taxon>
        <taxon>eudicotyledons</taxon>
        <taxon>Gunneridae</taxon>
        <taxon>Pentapetalae</taxon>
        <taxon>rosids</taxon>
        <taxon>fabids</taxon>
        <taxon>Malpighiales</taxon>
        <taxon>Rhizophoraceae</taxon>
        <taxon>Rhizophora</taxon>
    </lineage>
</organism>
<name>A0A2P2Q3T7_RHIMU</name>
<dbReference type="AlphaFoldDB" id="A0A2P2Q3T7"/>
<keyword evidence="1" id="KW-1133">Transmembrane helix</keyword>
<sequence length="30" mass="3483">MSKRFAYVVLMFVSSSCIKYLLLLLVFLPT</sequence>
<evidence type="ECO:0000313" key="2">
    <source>
        <dbReference type="EMBL" id="MBX61650.1"/>
    </source>
</evidence>
<dbReference type="EMBL" id="GGEC01081166">
    <property type="protein sequence ID" value="MBX61650.1"/>
    <property type="molecule type" value="Transcribed_RNA"/>
</dbReference>
<protein>
    <submittedName>
        <fullName evidence="2">Uncharacterized protein</fullName>
    </submittedName>
</protein>
<keyword evidence="1" id="KW-0812">Transmembrane</keyword>
<evidence type="ECO:0000256" key="1">
    <source>
        <dbReference type="SAM" id="Phobius"/>
    </source>
</evidence>
<accession>A0A2P2Q3T7</accession>
<feature type="transmembrane region" description="Helical" evidence="1">
    <location>
        <begin position="7"/>
        <end position="28"/>
    </location>
</feature>
<reference evidence="2" key="1">
    <citation type="submission" date="2018-02" db="EMBL/GenBank/DDBJ databases">
        <title>Rhizophora mucronata_Transcriptome.</title>
        <authorList>
            <person name="Meera S.P."/>
            <person name="Sreeshan A."/>
            <person name="Augustine A."/>
        </authorList>
    </citation>
    <scope>NUCLEOTIDE SEQUENCE</scope>
    <source>
        <tissue evidence="2">Leaf</tissue>
    </source>
</reference>
<keyword evidence="1" id="KW-0472">Membrane</keyword>
<proteinExistence type="predicted"/>